<dbReference type="RefSeq" id="WP_036927451.1">
    <property type="nucleotide sequence ID" value="NZ_JRPQ01000089.1"/>
</dbReference>
<gene>
    <name evidence="9" type="ORF">HMPREF9304_06570</name>
</gene>
<keyword evidence="7" id="KW-0653">Protein transport</keyword>
<evidence type="ECO:0000256" key="3">
    <source>
        <dbReference type="ARBA" id="ARBA00022475"/>
    </source>
</evidence>
<dbReference type="AlphaFoldDB" id="A0A098YQS0"/>
<evidence type="ECO:0000256" key="7">
    <source>
        <dbReference type="RuleBase" id="RU003879"/>
    </source>
</evidence>
<evidence type="ECO:0000313" key="10">
    <source>
        <dbReference type="Proteomes" id="UP000029723"/>
    </source>
</evidence>
<dbReference type="EMBL" id="JRPQ01000089">
    <property type="protein sequence ID" value="KGI22085.1"/>
    <property type="molecule type" value="Genomic_DNA"/>
</dbReference>
<keyword evidence="3" id="KW-1003">Cell membrane</keyword>
<protein>
    <submittedName>
        <fullName evidence="9">Biopolymer transporter ExbD</fullName>
    </submittedName>
</protein>
<organism evidence="9 10">
    <name type="scientific">Hoylesella timonensis S9-PR14</name>
    <dbReference type="NCBI Taxonomy" id="1401062"/>
    <lineage>
        <taxon>Bacteria</taxon>
        <taxon>Pseudomonadati</taxon>
        <taxon>Bacteroidota</taxon>
        <taxon>Bacteroidia</taxon>
        <taxon>Bacteroidales</taxon>
        <taxon>Prevotellaceae</taxon>
        <taxon>Hoylesella</taxon>
    </lineage>
</organism>
<dbReference type="Proteomes" id="UP000029723">
    <property type="component" value="Unassembled WGS sequence"/>
</dbReference>
<keyword evidence="7" id="KW-0813">Transport</keyword>
<evidence type="ECO:0000256" key="5">
    <source>
        <dbReference type="ARBA" id="ARBA00022989"/>
    </source>
</evidence>
<evidence type="ECO:0000313" key="9">
    <source>
        <dbReference type="EMBL" id="KGI22085.1"/>
    </source>
</evidence>
<comment type="subcellular location">
    <subcellularLocation>
        <location evidence="1">Cell membrane</location>
        <topology evidence="1">Single-pass membrane protein</topology>
    </subcellularLocation>
    <subcellularLocation>
        <location evidence="7">Cell membrane</location>
        <topology evidence="7">Single-pass type II membrane protein</topology>
    </subcellularLocation>
</comment>
<evidence type="ECO:0000256" key="6">
    <source>
        <dbReference type="ARBA" id="ARBA00023136"/>
    </source>
</evidence>
<evidence type="ECO:0000256" key="8">
    <source>
        <dbReference type="SAM" id="Phobius"/>
    </source>
</evidence>
<accession>A0A098YQS0</accession>
<proteinExistence type="inferred from homology"/>
<dbReference type="Pfam" id="PF02472">
    <property type="entry name" value="ExbD"/>
    <property type="match status" value="1"/>
</dbReference>
<dbReference type="GO" id="GO:0022857">
    <property type="term" value="F:transmembrane transporter activity"/>
    <property type="evidence" value="ECO:0007669"/>
    <property type="project" value="InterPro"/>
</dbReference>
<dbReference type="GO" id="GO:0005886">
    <property type="term" value="C:plasma membrane"/>
    <property type="evidence" value="ECO:0007669"/>
    <property type="project" value="UniProtKB-SubCell"/>
</dbReference>
<keyword evidence="6 8" id="KW-0472">Membrane</keyword>
<dbReference type="InterPro" id="IPR003400">
    <property type="entry name" value="ExbD"/>
</dbReference>
<sequence length="155" mass="17895">MIQFRRRLRGVPELNTASLPDLIFTVLFFFMIVTHMREVTLKVKYRVPQGTELTRLTKKSAVVYLYIGMPITSFGKTTGQPMQVQLNDRLVRIDEIADYVSAERDRMSPEDQQQMIISIKADKHTSMATINQVKQELRNAKALKISYSAEDVKQK</sequence>
<keyword evidence="4 7" id="KW-0812">Transmembrane</keyword>
<dbReference type="OrthoDB" id="9810103at2"/>
<name>A0A098YQS0_9BACT</name>
<reference evidence="9 10" key="1">
    <citation type="submission" date="2014-07" db="EMBL/GenBank/DDBJ databases">
        <authorList>
            <person name="McCorrison J."/>
            <person name="Sanka R."/>
            <person name="Torralba M."/>
            <person name="Gillis M."/>
            <person name="Haft D.H."/>
            <person name="Methe B."/>
            <person name="Sutton G."/>
            <person name="Nelson K.E."/>
        </authorList>
    </citation>
    <scope>NUCLEOTIDE SEQUENCE [LARGE SCALE GENOMIC DNA]</scope>
    <source>
        <strain evidence="9 10">S9-PR14</strain>
    </source>
</reference>
<evidence type="ECO:0000256" key="1">
    <source>
        <dbReference type="ARBA" id="ARBA00004162"/>
    </source>
</evidence>
<evidence type="ECO:0000256" key="4">
    <source>
        <dbReference type="ARBA" id="ARBA00022692"/>
    </source>
</evidence>
<comment type="caution">
    <text evidence="9">The sequence shown here is derived from an EMBL/GenBank/DDBJ whole genome shotgun (WGS) entry which is preliminary data.</text>
</comment>
<evidence type="ECO:0000256" key="2">
    <source>
        <dbReference type="ARBA" id="ARBA00005811"/>
    </source>
</evidence>
<keyword evidence="5 8" id="KW-1133">Transmembrane helix</keyword>
<comment type="similarity">
    <text evidence="2 7">Belongs to the ExbD/TolR family.</text>
</comment>
<dbReference type="GO" id="GO:0015031">
    <property type="term" value="P:protein transport"/>
    <property type="evidence" value="ECO:0007669"/>
    <property type="project" value="UniProtKB-KW"/>
</dbReference>
<feature type="transmembrane region" description="Helical" evidence="8">
    <location>
        <begin position="17"/>
        <end position="36"/>
    </location>
</feature>